<organism evidence="2 3">
    <name type="scientific">Gigaspora margarita</name>
    <dbReference type="NCBI Taxonomy" id="4874"/>
    <lineage>
        <taxon>Eukaryota</taxon>
        <taxon>Fungi</taxon>
        <taxon>Fungi incertae sedis</taxon>
        <taxon>Mucoromycota</taxon>
        <taxon>Glomeromycotina</taxon>
        <taxon>Glomeromycetes</taxon>
        <taxon>Diversisporales</taxon>
        <taxon>Gigasporaceae</taxon>
        <taxon>Gigaspora</taxon>
    </lineage>
</organism>
<keyword evidence="3" id="KW-1185">Reference proteome</keyword>
<gene>
    <name evidence="2" type="ORF">GMARGA_LOCUS16496</name>
</gene>
<accession>A0ABN7VB32</accession>
<feature type="compositionally biased region" description="Low complexity" evidence="1">
    <location>
        <begin position="130"/>
        <end position="145"/>
    </location>
</feature>
<comment type="caution">
    <text evidence="2">The sequence shown here is derived from an EMBL/GenBank/DDBJ whole genome shotgun (WGS) entry which is preliminary data.</text>
</comment>
<dbReference type="Proteomes" id="UP000789901">
    <property type="component" value="Unassembled WGS sequence"/>
</dbReference>
<reference evidence="2 3" key="1">
    <citation type="submission" date="2021-06" db="EMBL/GenBank/DDBJ databases">
        <authorList>
            <person name="Kallberg Y."/>
            <person name="Tangrot J."/>
            <person name="Rosling A."/>
        </authorList>
    </citation>
    <scope>NUCLEOTIDE SEQUENCE [LARGE SCALE GENOMIC DNA]</scope>
    <source>
        <strain evidence="2 3">120-4 pot B 10/14</strain>
    </source>
</reference>
<feature type="region of interest" description="Disordered" evidence="1">
    <location>
        <begin position="125"/>
        <end position="145"/>
    </location>
</feature>
<sequence>MLFKASDTPDDELISYSQPTDNQQLNSVASIIPFMAIEEDLEEYYNYSGKSYFAYESEEEDNIETNDNATSLEILECKFEYSSEYTLNSLEQALKCTRILYKTSKFQQCNSKLFLPFKSPLLKAKKSSSEDQQQSLQLSNKSQKN</sequence>
<protein>
    <submittedName>
        <fullName evidence="2">37918_t:CDS:1</fullName>
    </submittedName>
</protein>
<name>A0ABN7VB32_GIGMA</name>
<evidence type="ECO:0000313" key="3">
    <source>
        <dbReference type="Proteomes" id="UP000789901"/>
    </source>
</evidence>
<evidence type="ECO:0000313" key="2">
    <source>
        <dbReference type="EMBL" id="CAG8751953.1"/>
    </source>
</evidence>
<evidence type="ECO:0000256" key="1">
    <source>
        <dbReference type="SAM" id="MobiDB-lite"/>
    </source>
</evidence>
<proteinExistence type="predicted"/>
<dbReference type="EMBL" id="CAJVQB010011984">
    <property type="protein sequence ID" value="CAG8751953.1"/>
    <property type="molecule type" value="Genomic_DNA"/>
</dbReference>